<feature type="chain" id="PRO_5047243182" evidence="1">
    <location>
        <begin position="28"/>
        <end position="144"/>
    </location>
</feature>
<keyword evidence="1" id="KW-0732">Signal</keyword>
<comment type="caution">
    <text evidence="2">The sequence shown here is derived from an EMBL/GenBank/DDBJ whole genome shotgun (WGS) entry which is preliminary data.</text>
</comment>
<gene>
    <name evidence="2" type="ORF">YK48G_13500</name>
</gene>
<feature type="signal peptide" evidence="1">
    <location>
        <begin position="1"/>
        <end position="27"/>
    </location>
</feature>
<name>A0ABQ3VYE8_9LACO</name>
<proteinExistence type="predicted"/>
<evidence type="ECO:0000256" key="1">
    <source>
        <dbReference type="SAM" id="SignalP"/>
    </source>
</evidence>
<dbReference type="EMBL" id="BNJR01000012">
    <property type="protein sequence ID" value="GHP13925.1"/>
    <property type="molecule type" value="Genomic_DNA"/>
</dbReference>
<protein>
    <submittedName>
        <fullName evidence="2">Uncharacterized protein</fullName>
    </submittedName>
</protein>
<dbReference type="RefSeq" id="WP_203629943.1">
    <property type="nucleotide sequence ID" value="NZ_BNJR01000012.1"/>
</dbReference>
<evidence type="ECO:0000313" key="2">
    <source>
        <dbReference type="EMBL" id="GHP13925.1"/>
    </source>
</evidence>
<reference evidence="2 3" key="1">
    <citation type="journal article" date="2021" name="Int. J. Syst. Evol. Microbiol.">
        <title>Lentilactobacillus fungorum sp. nov., isolated from spent mushroom substrates.</title>
        <authorList>
            <person name="Tohno M."/>
            <person name="Tanizawa Y."/>
            <person name="Kojima Y."/>
            <person name="Sakamoto M."/>
            <person name="Ohkuma M."/>
            <person name="Kobayashi H."/>
        </authorList>
    </citation>
    <scope>NUCLEOTIDE SEQUENCE [LARGE SCALE GENOMIC DNA]</scope>
    <source>
        <strain evidence="2 3">YK48G</strain>
    </source>
</reference>
<dbReference type="Proteomes" id="UP000604765">
    <property type="component" value="Unassembled WGS sequence"/>
</dbReference>
<organism evidence="2 3">
    <name type="scientific">Lentilactobacillus fungorum</name>
    <dbReference type="NCBI Taxonomy" id="2201250"/>
    <lineage>
        <taxon>Bacteria</taxon>
        <taxon>Bacillati</taxon>
        <taxon>Bacillota</taxon>
        <taxon>Bacilli</taxon>
        <taxon>Lactobacillales</taxon>
        <taxon>Lactobacillaceae</taxon>
        <taxon>Lentilactobacillus</taxon>
    </lineage>
</organism>
<accession>A0ABQ3VYE8</accession>
<evidence type="ECO:0000313" key="3">
    <source>
        <dbReference type="Proteomes" id="UP000604765"/>
    </source>
</evidence>
<keyword evidence="3" id="KW-1185">Reference proteome</keyword>
<sequence>MNHLRLILASATLGVGLVALAPASASAQITHTTPRAMRGTWYGYSKSYGFWEKIHVTKHSFRYSAEGQSYGMKGRHLSVVYGHRHGKTTVTFQYTGHVAATDSYHFGKAKVHGRYHTALIQDGTTAMFHSRVKSYYVPKAYRFI</sequence>